<gene>
    <name evidence="1" type="ORF">MNB_SV-4-955</name>
</gene>
<accession>A0A1W1E751</accession>
<protein>
    <submittedName>
        <fullName evidence="1">Uncharacterized protein</fullName>
    </submittedName>
</protein>
<name>A0A1W1E751_9ZZZZ</name>
<reference evidence="1" key="1">
    <citation type="submission" date="2016-10" db="EMBL/GenBank/DDBJ databases">
        <authorList>
            <person name="de Groot N.N."/>
        </authorList>
    </citation>
    <scope>NUCLEOTIDE SEQUENCE</scope>
</reference>
<dbReference type="AlphaFoldDB" id="A0A1W1E751"/>
<organism evidence="1">
    <name type="scientific">hydrothermal vent metagenome</name>
    <dbReference type="NCBI Taxonomy" id="652676"/>
    <lineage>
        <taxon>unclassified sequences</taxon>
        <taxon>metagenomes</taxon>
        <taxon>ecological metagenomes</taxon>
    </lineage>
</organism>
<dbReference type="EMBL" id="FPIB01000003">
    <property type="protein sequence ID" value="SFV89773.1"/>
    <property type="molecule type" value="Genomic_DNA"/>
</dbReference>
<sequence>MQKIDHKLFVQTLKAKGITQKAFAQYAKIPYDTVTGWKKKGKVPAYAMVIAKDMAYRMRLDEQARHALQRRRKQGNIEVIGLDKAEQKRIEAAFWGTNYTAGEIIENAKTGDKRFTQRLEENLPEALHKKALNAQVKRHA</sequence>
<evidence type="ECO:0000313" key="1">
    <source>
        <dbReference type="EMBL" id="SFV89773.1"/>
    </source>
</evidence>
<proteinExistence type="predicted"/>